<feature type="compositionally biased region" description="Basic and acidic residues" evidence="1">
    <location>
        <begin position="159"/>
        <end position="170"/>
    </location>
</feature>
<feature type="region of interest" description="Disordered" evidence="1">
    <location>
        <begin position="47"/>
        <end position="196"/>
    </location>
</feature>
<dbReference type="FunFam" id="1.25.40.10:FF:000202">
    <property type="entry name" value="Unplaced genomic scaffold supercont1.7, whole genome shotgun sequence"/>
    <property type="match status" value="1"/>
</dbReference>
<feature type="domain" description="DNA/RNA-binding" evidence="2">
    <location>
        <begin position="394"/>
        <end position="665"/>
    </location>
</feature>
<dbReference type="Pfam" id="PF10373">
    <property type="entry name" value="EST1_DNA_bind"/>
    <property type="match status" value="1"/>
</dbReference>
<feature type="compositionally biased region" description="Basic and acidic residues" evidence="1">
    <location>
        <begin position="129"/>
        <end position="144"/>
    </location>
</feature>
<dbReference type="SUPFAM" id="SSF48452">
    <property type="entry name" value="TPR-like"/>
    <property type="match status" value="1"/>
</dbReference>
<proteinExistence type="predicted"/>
<dbReference type="PANTHER" id="PTHR15696:SF0">
    <property type="entry name" value="TELOMERASE-BINDING PROTEIN EST1A"/>
    <property type="match status" value="1"/>
</dbReference>
<feature type="compositionally biased region" description="Polar residues" evidence="1">
    <location>
        <begin position="110"/>
        <end position="128"/>
    </location>
</feature>
<dbReference type="InterPro" id="IPR011990">
    <property type="entry name" value="TPR-like_helical_dom_sf"/>
</dbReference>
<sequence length="745" mass="84595">MNPTEGDVSDLRMRRNTNTTQFWTCIYCSEQKIRLSESDLWNHAKEDHQDMIPSGRDELERFQKSYGSNSALKITTKDDSPPRSPLSKDDHGPPKPSCNKAVIAPADTPSPHTQSKQSLNSPQPARSMQNKEKTTDQSFKRAAVEDGVSAGSVSLFREPSAHDFERDNRGSSKKSSPQTTSQPKPQGNQPQQHHHLLHTRPGASAVISSQTQKYNIILQPEIRSISHEQFVTEIKGIYAGLVMVEAKCIEVDNKQATLTQGNPPTQPKLNNEQWQALIALHRTLLHEHHDFFLASQHPSASAPLRRLALKYAMPARMWRHGIYSLLELLRHQLPASLDHMLVFIYLAYSMMALLYETVPAFEDTWIECLGDLGRYRMVIDTDDITDRAVWTGIARHWYSKASDKAPTTGRLYHHLAILARPNALQQLYYYAKSLCVVVPFTFARESILNLFDPVLNAENGQGQHRLPPLDTAFIRAHGHLFTNRTMERFEPAAKEFLELLDSHIGQVTKKFIEQGCYIAVSNNVAMLGFASKENPLMKAIAPSSEEKAADVDMDEALDESSPSMTTFKHAQNLSNAALEIVLQRIGDPNVLPFIHISLVFMFRMSHFSGAMDLLAPAFPWQSLAIMLNTLLKSYKSLSRIEDNKFPLPEKDDVRPFPEDFGMRGLLWAEKYFPEEWFLNEKTDEEEKYHELPSMIDQRKERILWLACRIADAGPWINFNVSKPEFSVQSSDAELESRSFTFASDY</sequence>
<organism evidence="3 4">
    <name type="scientific">Sclerotinia sclerotiorum (strain ATCC 18683 / 1980 / Ss-1)</name>
    <name type="common">White mold</name>
    <name type="synonym">Whetzelinia sclerotiorum</name>
    <dbReference type="NCBI Taxonomy" id="665079"/>
    <lineage>
        <taxon>Eukaryota</taxon>
        <taxon>Fungi</taxon>
        <taxon>Dikarya</taxon>
        <taxon>Ascomycota</taxon>
        <taxon>Pezizomycotina</taxon>
        <taxon>Leotiomycetes</taxon>
        <taxon>Helotiales</taxon>
        <taxon>Sclerotiniaceae</taxon>
        <taxon>Sclerotinia</taxon>
    </lineage>
</organism>
<feature type="compositionally biased region" description="Basic and acidic residues" evidence="1">
    <location>
        <begin position="75"/>
        <end position="93"/>
    </location>
</feature>
<feature type="compositionally biased region" description="Low complexity" evidence="1">
    <location>
        <begin position="173"/>
        <end position="186"/>
    </location>
</feature>
<dbReference type="EMBL" id="CP017824">
    <property type="protein sequence ID" value="APA13395.1"/>
    <property type="molecule type" value="Genomic_DNA"/>
</dbReference>
<evidence type="ECO:0000256" key="1">
    <source>
        <dbReference type="SAM" id="MobiDB-lite"/>
    </source>
</evidence>
<dbReference type="Proteomes" id="UP000177798">
    <property type="component" value="Chromosome 11"/>
</dbReference>
<dbReference type="Gene3D" id="1.25.40.10">
    <property type="entry name" value="Tetratricopeptide repeat domain"/>
    <property type="match status" value="1"/>
</dbReference>
<dbReference type="OrthoDB" id="2017974at2759"/>
<dbReference type="InterPro" id="IPR045153">
    <property type="entry name" value="Est1/Ebs1-like"/>
</dbReference>
<name>A0A1D9QEN0_SCLS1</name>
<dbReference type="VEuPathDB" id="FungiDB:sscle_11g081650"/>
<evidence type="ECO:0000313" key="4">
    <source>
        <dbReference type="Proteomes" id="UP000177798"/>
    </source>
</evidence>
<evidence type="ECO:0000313" key="3">
    <source>
        <dbReference type="EMBL" id="APA13395.1"/>
    </source>
</evidence>
<feature type="compositionally biased region" description="Basic and acidic residues" evidence="1">
    <location>
        <begin position="47"/>
        <end position="63"/>
    </location>
</feature>
<reference evidence="4" key="1">
    <citation type="journal article" date="2017" name="Genome Biol. Evol.">
        <title>The complete genome sequence of the phytopathogenic fungus Sclerotinia sclerotiorum reveals insights into the genome architecture of broad host range pathogens.</title>
        <authorList>
            <person name="Derbyshire M."/>
            <person name="Denton-Giles M."/>
            <person name="Hegedus D."/>
            <person name="Seifbarghy S."/>
            <person name="Rollins J."/>
            <person name="van Kan J."/>
            <person name="Seidl M.F."/>
            <person name="Faino L."/>
            <person name="Mbengue M."/>
            <person name="Navaud O."/>
            <person name="Raffaele S."/>
            <person name="Hammond-Kosack K."/>
            <person name="Heard S."/>
            <person name="Oliver R."/>
        </authorList>
    </citation>
    <scope>NUCLEOTIDE SEQUENCE [LARGE SCALE GENOMIC DNA]</scope>
    <source>
        <strain evidence="4">ATCC 18683 / 1980 / Ss-1</strain>
    </source>
</reference>
<dbReference type="PANTHER" id="PTHR15696">
    <property type="entry name" value="SMG-7 SUPPRESSOR WITH MORPHOLOGICAL EFFECT ON GENITALIA PROTEIN 7"/>
    <property type="match status" value="1"/>
</dbReference>
<protein>
    <recommendedName>
        <fullName evidence="2">DNA/RNA-binding domain-containing protein</fullName>
    </recommendedName>
</protein>
<evidence type="ECO:0000259" key="2">
    <source>
        <dbReference type="Pfam" id="PF10373"/>
    </source>
</evidence>
<dbReference type="AlphaFoldDB" id="A0A1D9QEN0"/>
<gene>
    <name evidence="3" type="ORF">sscle_11g081650</name>
</gene>
<dbReference type="InterPro" id="IPR018834">
    <property type="entry name" value="DNA/RNA-bd_Est1-type"/>
</dbReference>
<accession>A0A1D9QEN0</accession>